<reference evidence="1 2" key="1">
    <citation type="submission" date="2017-11" db="EMBL/GenBank/DDBJ databases">
        <title>Complete genome of Rhizobium leguminosarum Norway, an ineffective micro-symbiont.</title>
        <authorList>
            <person name="Hoffrichter A."/>
            <person name="Liang J."/>
            <person name="Brachmann A."/>
            <person name="Marin M."/>
        </authorList>
    </citation>
    <scope>NUCLEOTIDE SEQUENCE [LARGE SCALE GENOMIC DNA]</scope>
    <source>
        <strain evidence="1 2">Norway</strain>
    </source>
</reference>
<gene>
    <name evidence="1" type="ORF">CUJ84_Chr002778</name>
</gene>
<evidence type="ECO:0000313" key="2">
    <source>
        <dbReference type="Proteomes" id="UP000238523"/>
    </source>
</evidence>
<dbReference type="InterPro" id="IPR025145">
    <property type="entry name" value="DUF4087"/>
</dbReference>
<name>A0A2K9Z4F9_RHILE</name>
<accession>A0A2K9Z4F9</accession>
<evidence type="ECO:0000313" key="1">
    <source>
        <dbReference type="EMBL" id="AUW43127.1"/>
    </source>
</evidence>
<dbReference type="EMBL" id="CP025012">
    <property type="protein sequence ID" value="AUW43127.1"/>
    <property type="molecule type" value="Genomic_DNA"/>
</dbReference>
<sequence length="76" mass="8666">MHSGARRDRRPDCLKISDLTSGEYVYTNAGHGYDCACMDVGTDDEGAITRIHSVRQLPLSRWRSDRAIGWFLHKDQ</sequence>
<protein>
    <submittedName>
        <fullName evidence="1">Uncharacterized protein</fullName>
    </submittedName>
</protein>
<proteinExistence type="predicted"/>
<dbReference type="Proteomes" id="UP000238523">
    <property type="component" value="Chromosome"/>
</dbReference>
<dbReference type="Pfam" id="PF13316">
    <property type="entry name" value="DUF4087"/>
    <property type="match status" value="1"/>
</dbReference>
<organism evidence="1 2">
    <name type="scientific">Rhizobium leguminosarum</name>
    <dbReference type="NCBI Taxonomy" id="384"/>
    <lineage>
        <taxon>Bacteria</taxon>
        <taxon>Pseudomonadati</taxon>
        <taxon>Pseudomonadota</taxon>
        <taxon>Alphaproteobacteria</taxon>
        <taxon>Hyphomicrobiales</taxon>
        <taxon>Rhizobiaceae</taxon>
        <taxon>Rhizobium/Agrobacterium group</taxon>
        <taxon>Rhizobium</taxon>
    </lineage>
</organism>
<dbReference type="AlphaFoldDB" id="A0A2K9Z4F9"/>
<dbReference type="RefSeq" id="WP_105008182.1">
    <property type="nucleotide sequence ID" value="NZ_CP025012.1"/>
</dbReference>